<dbReference type="EMBL" id="MU825400">
    <property type="protein sequence ID" value="KAJ7392704.1"/>
    <property type="molecule type" value="Genomic_DNA"/>
</dbReference>
<evidence type="ECO:0000313" key="3">
    <source>
        <dbReference type="EMBL" id="KAJ7392704.1"/>
    </source>
</evidence>
<feature type="region of interest" description="Disordered" evidence="1">
    <location>
        <begin position="123"/>
        <end position="160"/>
    </location>
</feature>
<feature type="compositionally biased region" description="Basic residues" evidence="1">
    <location>
        <begin position="136"/>
        <end position="147"/>
    </location>
</feature>
<dbReference type="AlphaFoldDB" id="A0A9X0A4M2"/>
<dbReference type="OrthoDB" id="6480314at2759"/>
<gene>
    <name evidence="3" type="ORF">OS493_010355</name>
</gene>
<evidence type="ECO:0000256" key="1">
    <source>
        <dbReference type="SAM" id="MobiDB-lite"/>
    </source>
</evidence>
<comment type="caution">
    <text evidence="3">The sequence shown here is derived from an EMBL/GenBank/DDBJ whole genome shotgun (WGS) entry which is preliminary data.</text>
</comment>
<name>A0A9X0A4M2_9CNID</name>
<organism evidence="3 4">
    <name type="scientific">Desmophyllum pertusum</name>
    <dbReference type="NCBI Taxonomy" id="174260"/>
    <lineage>
        <taxon>Eukaryota</taxon>
        <taxon>Metazoa</taxon>
        <taxon>Cnidaria</taxon>
        <taxon>Anthozoa</taxon>
        <taxon>Hexacorallia</taxon>
        <taxon>Scleractinia</taxon>
        <taxon>Caryophylliina</taxon>
        <taxon>Caryophylliidae</taxon>
        <taxon>Desmophyllum</taxon>
    </lineage>
</organism>
<dbReference type="PROSITE" id="PS00028">
    <property type="entry name" value="ZINC_FINGER_C2H2_1"/>
    <property type="match status" value="1"/>
</dbReference>
<protein>
    <recommendedName>
        <fullName evidence="2">C2H2-type domain-containing protein</fullName>
    </recommendedName>
</protein>
<accession>A0A9X0A4M2</accession>
<proteinExistence type="predicted"/>
<dbReference type="Proteomes" id="UP001163046">
    <property type="component" value="Unassembled WGS sequence"/>
</dbReference>
<reference evidence="3" key="1">
    <citation type="submission" date="2023-01" db="EMBL/GenBank/DDBJ databases">
        <title>Genome assembly of the deep-sea coral Lophelia pertusa.</title>
        <authorList>
            <person name="Herrera S."/>
            <person name="Cordes E."/>
        </authorList>
    </citation>
    <scope>NUCLEOTIDE SEQUENCE</scope>
    <source>
        <strain evidence="3">USNM1676648</strain>
        <tissue evidence="3">Polyp</tissue>
    </source>
</reference>
<evidence type="ECO:0000259" key="2">
    <source>
        <dbReference type="PROSITE" id="PS00028"/>
    </source>
</evidence>
<sequence length="160" mass="18368">MPEASLDSREVLEAVEVGGRRKKARFPNQWSSTTTPHQRTLELEGVIEVLREYDSIEGNDINCSICGKLYKSKVCFTKHLWEHSVYWDLFDALKNQERVLSIQAAIILSQPYLEFLLVTSPTTSAEKKKDEPKPNSIHRKNTTRKRQRESSTCSIGPIDF</sequence>
<feature type="domain" description="C2H2-type" evidence="2">
    <location>
        <begin position="63"/>
        <end position="83"/>
    </location>
</feature>
<dbReference type="InterPro" id="IPR013087">
    <property type="entry name" value="Znf_C2H2_type"/>
</dbReference>
<keyword evidence="4" id="KW-1185">Reference proteome</keyword>
<evidence type="ECO:0000313" key="4">
    <source>
        <dbReference type="Proteomes" id="UP001163046"/>
    </source>
</evidence>